<keyword evidence="2" id="KW-1185">Reference proteome</keyword>
<organism evidence="1 2">
    <name type="scientific">Roridomyces roridus</name>
    <dbReference type="NCBI Taxonomy" id="1738132"/>
    <lineage>
        <taxon>Eukaryota</taxon>
        <taxon>Fungi</taxon>
        <taxon>Dikarya</taxon>
        <taxon>Basidiomycota</taxon>
        <taxon>Agaricomycotina</taxon>
        <taxon>Agaricomycetes</taxon>
        <taxon>Agaricomycetidae</taxon>
        <taxon>Agaricales</taxon>
        <taxon>Marasmiineae</taxon>
        <taxon>Mycenaceae</taxon>
        <taxon>Roridomyces</taxon>
    </lineage>
</organism>
<name>A0AAD7FI52_9AGAR</name>
<evidence type="ECO:0000313" key="1">
    <source>
        <dbReference type="EMBL" id="KAJ7625691.1"/>
    </source>
</evidence>
<dbReference type="Proteomes" id="UP001221142">
    <property type="component" value="Unassembled WGS sequence"/>
</dbReference>
<evidence type="ECO:0000313" key="2">
    <source>
        <dbReference type="Proteomes" id="UP001221142"/>
    </source>
</evidence>
<dbReference type="AlphaFoldDB" id="A0AAD7FI52"/>
<protein>
    <submittedName>
        <fullName evidence="1">Uncharacterized protein</fullName>
    </submittedName>
</protein>
<reference evidence="1" key="1">
    <citation type="submission" date="2023-03" db="EMBL/GenBank/DDBJ databases">
        <title>Massive genome expansion in bonnet fungi (Mycena s.s.) driven by repeated elements and novel gene families across ecological guilds.</title>
        <authorList>
            <consortium name="Lawrence Berkeley National Laboratory"/>
            <person name="Harder C.B."/>
            <person name="Miyauchi S."/>
            <person name="Viragh M."/>
            <person name="Kuo A."/>
            <person name="Thoen E."/>
            <person name="Andreopoulos B."/>
            <person name="Lu D."/>
            <person name="Skrede I."/>
            <person name="Drula E."/>
            <person name="Henrissat B."/>
            <person name="Morin E."/>
            <person name="Kohler A."/>
            <person name="Barry K."/>
            <person name="LaButti K."/>
            <person name="Morin E."/>
            <person name="Salamov A."/>
            <person name="Lipzen A."/>
            <person name="Mereny Z."/>
            <person name="Hegedus B."/>
            <person name="Baldrian P."/>
            <person name="Stursova M."/>
            <person name="Weitz H."/>
            <person name="Taylor A."/>
            <person name="Grigoriev I.V."/>
            <person name="Nagy L.G."/>
            <person name="Martin F."/>
            <person name="Kauserud H."/>
        </authorList>
    </citation>
    <scope>NUCLEOTIDE SEQUENCE</scope>
    <source>
        <strain evidence="1">9284</strain>
    </source>
</reference>
<sequence length="154" mass="17412">MLHFEFPRDKSFDKSLLLPFTPNLHINTLTISSTTFIGTCLLRTLARLPTSLPNIEQINILLEWPAPESLIASEKAQLLALYAQVDRILVNLARLCELHVCLIQEAQVRSMLPGSETTTRARLPLTYGAGKLRFSNKEMGRIMESPFCRPHLPK</sequence>
<comment type="caution">
    <text evidence="1">The sequence shown here is derived from an EMBL/GenBank/DDBJ whole genome shotgun (WGS) entry which is preliminary data.</text>
</comment>
<proteinExistence type="predicted"/>
<dbReference type="EMBL" id="JARKIF010000012">
    <property type="protein sequence ID" value="KAJ7625691.1"/>
    <property type="molecule type" value="Genomic_DNA"/>
</dbReference>
<gene>
    <name evidence="1" type="ORF">FB45DRAFT_70808</name>
</gene>
<accession>A0AAD7FI52</accession>